<feature type="region of interest" description="Disordered" evidence="8">
    <location>
        <begin position="329"/>
        <end position="368"/>
    </location>
</feature>
<dbReference type="InterPro" id="IPR003961">
    <property type="entry name" value="FN3_dom"/>
</dbReference>
<comment type="subcellular location">
    <subcellularLocation>
        <location evidence="1">Membrane</location>
        <topology evidence="1">Single-pass type I membrane protein</topology>
    </subcellularLocation>
</comment>
<dbReference type="InterPro" id="IPR015152">
    <property type="entry name" value="Growth/epo_recpt_lig-bind"/>
</dbReference>
<evidence type="ECO:0000256" key="3">
    <source>
        <dbReference type="ARBA" id="ARBA00022729"/>
    </source>
</evidence>
<sequence>MWSSPLCTLLLAASLGWLSAFLMDDDHMTSSAPSSPHFTACVSRDQATFRCWWSEGSFHNLSQPGALRVFYRYKKNSPWKECPEYIHSNKECFFDSNHTTIWTSCCVQLRSHDNVTYFNTEHCFSVENIVRPDPPVAVNWTLLGVSPYGLHYDVIVTWDPPASADVSMGWMSLAYEVQYRRWNSSEWTVVEVQGGTQQTLYGLNVEEEYEVHIRSRMKAFTKFGGYSDSIFIQLANYPGRESIFPVALVLGILAVVILLMLLLFSQQQRLTLLLLPPVPTPKIKGIDSEMLKKGKFEELNFILSGGGMGSSCTPLFYQDEPLVDCIELDPLDPADTGDKGGQSSEAQRLIGGRQASGRPTVGGLSHTLSFCDEDDDSVVGDPPNQDALWTLLTTPSPSPTSALLLPGQPELKQGFPGGRDPDPSLAHDGAPRPQAWLNTDFYAQVSDVMPSGGVVLSPGQQLRAQESTAAREGQKEKEEEEAKKKKLGAQIEGEGKDPVGDEEPEQQFQLVVMAADPVGDGYTTDAMNWQTGVVNGYHTLPAESVGDVIAPSVAVKSAEDYQPSYILPDASPTPARYLPPVSDYTIVQEVDYQHSLILNPPPPQAPAHQCLPLHPLKPLTPMPVGYITPDLLGSITP</sequence>
<dbReference type="PANTHER" id="PTHR23037">
    <property type="entry name" value="CYTOKINE RECEPTOR"/>
    <property type="match status" value="1"/>
</dbReference>
<dbReference type="Ensembl" id="ENSGMOT00000036304.1">
    <property type="protein sequence ID" value="ENSGMOP00000040176.1"/>
    <property type="gene ID" value="ENSGMOG00000007677.2"/>
</dbReference>
<keyword evidence="7" id="KW-0325">Glycoprotein</keyword>
<evidence type="ECO:0000259" key="11">
    <source>
        <dbReference type="PROSITE" id="PS50853"/>
    </source>
</evidence>
<feature type="domain" description="Fibronectin type-III" evidence="11">
    <location>
        <begin position="134"/>
        <end position="237"/>
    </location>
</feature>
<protein>
    <submittedName>
        <fullName evidence="12">Growth hormone receptor a</fullName>
    </submittedName>
</protein>
<dbReference type="Gene3D" id="2.60.40.10">
    <property type="entry name" value="Immunoglobulins"/>
    <property type="match status" value="2"/>
</dbReference>
<gene>
    <name evidence="12" type="primary">ghra</name>
</gene>
<dbReference type="InterPro" id="IPR025871">
    <property type="entry name" value="GHBP"/>
</dbReference>
<dbReference type="Pfam" id="PF12772">
    <property type="entry name" value="GHBP"/>
    <property type="match status" value="2"/>
</dbReference>
<dbReference type="PROSITE" id="PS50853">
    <property type="entry name" value="FN3"/>
    <property type="match status" value="1"/>
</dbReference>
<keyword evidence="4 9" id="KW-1133">Transmembrane helix</keyword>
<keyword evidence="6" id="KW-0675">Receptor</keyword>
<evidence type="ECO:0000256" key="7">
    <source>
        <dbReference type="ARBA" id="ARBA00023180"/>
    </source>
</evidence>
<name>A0A8C5B223_GADMO</name>
<evidence type="ECO:0000256" key="4">
    <source>
        <dbReference type="ARBA" id="ARBA00022989"/>
    </source>
</evidence>
<evidence type="ECO:0000256" key="5">
    <source>
        <dbReference type="ARBA" id="ARBA00023136"/>
    </source>
</evidence>
<keyword evidence="2 9" id="KW-0812">Transmembrane</keyword>
<evidence type="ECO:0000256" key="10">
    <source>
        <dbReference type="SAM" id="SignalP"/>
    </source>
</evidence>
<feature type="region of interest" description="Disordered" evidence="8">
    <location>
        <begin position="399"/>
        <end position="430"/>
    </location>
</feature>
<organism evidence="12 13">
    <name type="scientific">Gadus morhua</name>
    <name type="common">Atlantic cod</name>
    <dbReference type="NCBI Taxonomy" id="8049"/>
    <lineage>
        <taxon>Eukaryota</taxon>
        <taxon>Metazoa</taxon>
        <taxon>Chordata</taxon>
        <taxon>Craniata</taxon>
        <taxon>Vertebrata</taxon>
        <taxon>Euteleostomi</taxon>
        <taxon>Actinopterygii</taxon>
        <taxon>Neopterygii</taxon>
        <taxon>Teleostei</taxon>
        <taxon>Neoteleostei</taxon>
        <taxon>Acanthomorphata</taxon>
        <taxon>Zeiogadaria</taxon>
        <taxon>Gadariae</taxon>
        <taxon>Gadiformes</taxon>
        <taxon>Gadoidei</taxon>
        <taxon>Gadidae</taxon>
        <taxon>Gadus</taxon>
    </lineage>
</organism>
<proteinExistence type="predicted"/>
<dbReference type="InterPro" id="IPR013783">
    <property type="entry name" value="Ig-like_fold"/>
</dbReference>
<accession>A0A8C5B223</accession>
<feature type="compositionally biased region" description="Polar residues" evidence="8">
    <location>
        <begin position="458"/>
        <end position="468"/>
    </location>
</feature>
<evidence type="ECO:0000256" key="6">
    <source>
        <dbReference type="ARBA" id="ARBA00023170"/>
    </source>
</evidence>
<keyword evidence="5 9" id="KW-0472">Membrane</keyword>
<evidence type="ECO:0000256" key="1">
    <source>
        <dbReference type="ARBA" id="ARBA00004479"/>
    </source>
</evidence>
<reference evidence="12" key="2">
    <citation type="submission" date="2025-09" db="UniProtKB">
        <authorList>
            <consortium name="Ensembl"/>
        </authorList>
    </citation>
    <scope>IDENTIFICATION</scope>
</reference>
<feature type="compositionally biased region" description="Basic and acidic residues" evidence="8">
    <location>
        <begin position="472"/>
        <end position="483"/>
    </location>
</feature>
<keyword evidence="13" id="KW-1185">Reference proteome</keyword>
<dbReference type="OrthoDB" id="9890215at2759"/>
<dbReference type="GeneTree" id="ENSGT00940000165107"/>
<evidence type="ECO:0000256" key="9">
    <source>
        <dbReference type="SAM" id="Phobius"/>
    </source>
</evidence>
<dbReference type="AlphaFoldDB" id="A0A8C5B223"/>
<evidence type="ECO:0000313" key="12">
    <source>
        <dbReference type="Ensembl" id="ENSGMOP00000040176.1"/>
    </source>
</evidence>
<dbReference type="GO" id="GO:0004896">
    <property type="term" value="F:cytokine receptor activity"/>
    <property type="evidence" value="ECO:0007669"/>
    <property type="project" value="TreeGrafter"/>
</dbReference>
<dbReference type="CDD" id="cd00063">
    <property type="entry name" value="FN3"/>
    <property type="match status" value="1"/>
</dbReference>
<feature type="chain" id="PRO_5046964537" evidence="10">
    <location>
        <begin position="21"/>
        <end position="637"/>
    </location>
</feature>
<evidence type="ECO:0000313" key="13">
    <source>
        <dbReference type="Proteomes" id="UP000694546"/>
    </source>
</evidence>
<dbReference type="SUPFAM" id="SSF49265">
    <property type="entry name" value="Fibronectin type III"/>
    <property type="match status" value="2"/>
</dbReference>
<dbReference type="GO" id="GO:0009897">
    <property type="term" value="C:external side of plasma membrane"/>
    <property type="evidence" value="ECO:0007669"/>
    <property type="project" value="TreeGrafter"/>
</dbReference>
<dbReference type="InterPro" id="IPR036116">
    <property type="entry name" value="FN3_sf"/>
</dbReference>
<dbReference type="PANTHER" id="PTHR23037:SF46">
    <property type="entry name" value="INTERLEUKIN 5 RECEPTOR SUBUNIT ALPHA"/>
    <property type="match status" value="1"/>
</dbReference>
<reference evidence="12" key="1">
    <citation type="submission" date="2025-08" db="UniProtKB">
        <authorList>
            <consortium name="Ensembl"/>
        </authorList>
    </citation>
    <scope>IDENTIFICATION</scope>
</reference>
<feature type="region of interest" description="Disordered" evidence="8">
    <location>
        <begin position="456"/>
        <end position="502"/>
    </location>
</feature>
<dbReference type="Proteomes" id="UP000694546">
    <property type="component" value="Chromosome 6"/>
</dbReference>
<dbReference type="Pfam" id="PF09067">
    <property type="entry name" value="EpoR_lig-bind"/>
    <property type="match status" value="1"/>
</dbReference>
<feature type="signal peptide" evidence="10">
    <location>
        <begin position="1"/>
        <end position="20"/>
    </location>
</feature>
<keyword evidence="3 10" id="KW-0732">Signal</keyword>
<evidence type="ECO:0000256" key="2">
    <source>
        <dbReference type="ARBA" id="ARBA00022692"/>
    </source>
</evidence>
<evidence type="ECO:0000256" key="8">
    <source>
        <dbReference type="SAM" id="MobiDB-lite"/>
    </source>
</evidence>
<dbReference type="OMA" id="YKPQLYN"/>
<feature type="transmembrane region" description="Helical" evidence="9">
    <location>
        <begin position="243"/>
        <end position="264"/>
    </location>
</feature>